<dbReference type="GO" id="GO:0010468">
    <property type="term" value="P:regulation of gene expression"/>
    <property type="evidence" value="ECO:0007669"/>
    <property type="project" value="InterPro"/>
</dbReference>
<reference evidence="2" key="3">
    <citation type="submission" date="2018-07" db="EMBL/GenBank/DDBJ databases">
        <title>WGS assembly of Glycine max.</title>
        <authorList>
            <person name="Schmutz J."/>
            <person name="Cannon S."/>
            <person name="Schlueter J."/>
            <person name="Ma J."/>
            <person name="Mitros T."/>
            <person name="Nelson W."/>
            <person name="Hyten D."/>
            <person name="Song Q."/>
            <person name="Thelen J."/>
            <person name="Cheng J."/>
            <person name="Xu D."/>
            <person name="Hellsten U."/>
            <person name="May G."/>
            <person name="Yu Y."/>
            <person name="Sakurai T."/>
            <person name="Umezawa T."/>
            <person name="Bhattacharyya M."/>
            <person name="Sandhu D."/>
            <person name="Valliyodan B."/>
            <person name="Lindquist E."/>
            <person name="Peto M."/>
            <person name="Grant D."/>
            <person name="Shu S."/>
            <person name="Goodstein D."/>
            <person name="Barry K."/>
            <person name="Futrell-Griggs M."/>
            <person name="Abernathy B."/>
            <person name="Du J."/>
            <person name="Tian Z."/>
            <person name="Zhu L."/>
            <person name="Gill N."/>
            <person name="Joshi T."/>
            <person name="Libault M."/>
            <person name="Sethuraman A."/>
            <person name="Zhang X."/>
            <person name="Shinozaki K."/>
            <person name="Nguyen H."/>
            <person name="Wing R."/>
            <person name="Cregan P."/>
            <person name="Specht J."/>
            <person name="Grimwood J."/>
            <person name="Rokhsar D."/>
            <person name="Stacey G."/>
            <person name="Shoemaker R."/>
            <person name="Jackson S."/>
        </authorList>
    </citation>
    <scope>NUCLEOTIDE SEQUENCE</scope>
    <source>
        <tissue evidence="2">Callus</tissue>
    </source>
</reference>
<gene>
    <name evidence="2" type="ORF">GLYMA_04G218100</name>
</gene>
<dbReference type="InParanoid" id="A0A0R0KMC0"/>
<evidence type="ECO:0000313" key="2">
    <source>
        <dbReference type="EMBL" id="KRH64127.1"/>
    </source>
</evidence>
<organism evidence="2">
    <name type="scientific">Glycine max</name>
    <name type="common">Soybean</name>
    <name type="synonym">Glycine hispida</name>
    <dbReference type="NCBI Taxonomy" id="3847"/>
    <lineage>
        <taxon>Eukaryota</taxon>
        <taxon>Viridiplantae</taxon>
        <taxon>Streptophyta</taxon>
        <taxon>Embryophyta</taxon>
        <taxon>Tracheophyta</taxon>
        <taxon>Spermatophyta</taxon>
        <taxon>Magnoliopsida</taxon>
        <taxon>eudicotyledons</taxon>
        <taxon>Gunneridae</taxon>
        <taxon>Pentapetalae</taxon>
        <taxon>rosids</taxon>
        <taxon>fabids</taxon>
        <taxon>Fabales</taxon>
        <taxon>Fabaceae</taxon>
        <taxon>Papilionoideae</taxon>
        <taxon>50 kb inversion clade</taxon>
        <taxon>NPAAA clade</taxon>
        <taxon>indigoferoid/millettioid clade</taxon>
        <taxon>Phaseoleae</taxon>
        <taxon>Glycine</taxon>
        <taxon>Glycine subgen. Soja</taxon>
    </lineage>
</organism>
<dbReference type="AlphaFoldDB" id="A0A0R0KMC0"/>
<proteinExistence type="predicted"/>
<evidence type="ECO:0000313" key="4">
    <source>
        <dbReference type="Proteomes" id="UP000008827"/>
    </source>
</evidence>
<dbReference type="EMBL" id="CM000837">
    <property type="protein sequence ID" value="KRH64127.1"/>
    <property type="molecule type" value="Genomic_DNA"/>
</dbReference>
<dbReference type="Gramene" id="KRH64127">
    <property type="protein sequence ID" value="KRH64127"/>
    <property type="gene ID" value="GLYMA_04G218100"/>
</dbReference>
<dbReference type="PaxDb" id="3847-GLYMA04G39582.1"/>
<reference evidence="3" key="2">
    <citation type="submission" date="2018-02" db="UniProtKB">
        <authorList>
            <consortium name="EnsemblPlants"/>
        </authorList>
    </citation>
    <scope>IDENTIFICATION</scope>
    <source>
        <strain evidence="3">Williams 82</strain>
    </source>
</reference>
<accession>A0A0R0KMC0</accession>
<name>A0A0R0KMC0_SOYBN</name>
<evidence type="ECO:0000256" key="1">
    <source>
        <dbReference type="SAM" id="MobiDB-lite"/>
    </source>
</evidence>
<feature type="compositionally biased region" description="Basic and acidic residues" evidence="1">
    <location>
        <begin position="579"/>
        <end position="592"/>
    </location>
</feature>
<protein>
    <submittedName>
        <fullName evidence="2 3">Uncharacterized protein</fullName>
    </submittedName>
</protein>
<feature type="region of interest" description="Disordered" evidence="1">
    <location>
        <begin position="573"/>
        <end position="600"/>
    </location>
</feature>
<feature type="region of interest" description="Disordered" evidence="1">
    <location>
        <begin position="477"/>
        <end position="501"/>
    </location>
</feature>
<dbReference type="GO" id="GO:0005777">
    <property type="term" value="C:peroxisome"/>
    <property type="evidence" value="ECO:0007669"/>
    <property type="project" value="InterPro"/>
</dbReference>
<dbReference type="EnsemblPlants" id="KRH64127">
    <property type="protein sequence ID" value="KRH64127"/>
    <property type="gene ID" value="GLYMA_04G218100"/>
</dbReference>
<reference evidence="2 3" key="1">
    <citation type="journal article" date="2010" name="Nature">
        <title>Genome sequence of the palaeopolyploid soybean.</title>
        <authorList>
            <person name="Schmutz J."/>
            <person name="Cannon S.B."/>
            <person name="Schlueter J."/>
            <person name="Ma J."/>
            <person name="Mitros T."/>
            <person name="Nelson W."/>
            <person name="Hyten D.L."/>
            <person name="Song Q."/>
            <person name="Thelen J.J."/>
            <person name="Cheng J."/>
            <person name="Xu D."/>
            <person name="Hellsten U."/>
            <person name="May G.D."/>
            <person name="Yu Y."/>
            <person name="Sakurai T."/>
            <person name="Umezawa T."/>
            <person name="Bhattacharyya M.K."/>
            <person name="Sandhu D."/>
            <person name="Valliyodan B."/>
            <person name="Lindquist E."/>
            <person name="Peto M."/>
            <person name="Grant D."/>
            <person name="Shu S."/>
            <person name="Goodstein D."/>
            <person name="Barry K."/>
            <person name="Futrell-Griggs M."/>
            <person name="Abernathy B."/>
            <person name="Du J."/>
            <person name="Tian Z."/>
            <person name="Zhu L."/>
            <person name="Gill N."/>
            <person name="Joshi T."/>
            <person name="Libault M."/>
            <person name="Sethuraman A."/>
            <person name="Zhang X.-C."/>
            <person name="Shinozaki K."/>
            <person name="Nguyen H.T."/>
            <person name="Wing R.A."/>
            <person name="Cregan P."/>
            <person name="Specht J."/>
            <person name="Grimwood J."/>
            <person name="Rokhsar D."/>
            <person name="Stacey G."/>
            <person name="Shoemaker R.C."/>
            <person name="Jackson S.A."/>
        </authorList>
    </citation>
    <scope>NUCLEOTIDE SEQUENCE [LARGE SCALE GENOMIC DNA]</scope>
    <source>
        <strain evidence="3">cv. Williams 82</strain>
        <tissue evidence="2">Callus</tissue>
    </source>
</reference>
<dbReference type="PANTHER" id="PTHR14379">
    <property type="entry name" value="LIMKAIN B LKAP"/>
    <property type="match status" value="1"/>
</dbReference>
<evidence type="ECO:0000313" key="3">
    <source>
        <dbReference type="EnsemblPlants" id="KRH64127"/>
    </source>
</evidence>
<sequence length="600" mass="68122">MTKNTGRMGLELLEARECIGFLLDEVYPHHSSVVINEEEKISSSTKAGDVRVLVWWDFKSFAVPDDVDTLKVAPAIAQAVRANGIKGPIHITAFGNLYGFLMVHSSTFIGRKNCDSRIIMWQWYKLLKGENLIGKHFNHILLMVHMVLGMETLGCHLKTHSCQALENVEIYEPSLDLKLGEGMFLFSPRRQTWQWYKLLKGENLIGKHFNHPPDGPYGSWMRVVKVRKDTQLRSSGNDQIAVDDIGTANYESGNFRATDKCVNPTRKEVDDVCHSPYAFQVDDSLVDKKTGGSDETYRKGPTFFGWIRSRWQFWKGNAKSGDSTAHQNKVVNRFEDSNSSELVDQTVQTVSDFEDKSSELDQNAICSGKPELFSSSSFWNDMESFIFTLRGSLIVSQSKNREDMAHKLQKDGAPVFRSLPEKDILQLLELLISEKKWLEESPTQTFPFQLTQPVHKNSLMGQSHGANGLRSLFLSRESQSSTQKSSEHNVEKHNQSIPCTRVSATTTETKYTERSRNDILEDCQKLKLGYQKLATLLQIMPEVKVESNYIYASDYDPIVSGNSLVDIFNSSTESTQDGKFSRTKEEREREKLSSSYISVR</sequence>
<keyword evidence="4" id="KW-1185">Reference proteome</keyword>
<feature type="compositionally biased region" description="Basic and acidic residues" evidence="1">
    <location>
        <begin position="485"/>
        <end position="494"/>
    </location>
</feature>
<dbReference type="PANTHER" id="PTHR14379:SF6">
    <property type="entry name" value="EMB|CAB71880.1"/>
    <property type="match status" value="1"/>
</dbReference>
<dbReference type="STRING" id="3847.A0A0R0KMC0"/>
<dbReference type="InterPro" id="IPR024768">
    <property type="entry name" value="Marf1"/>
</dbReference>
<dbReference type="Proteomes" id="UP000008827">
    <property type="component" value="Chromosome 4"/>
</dbReference>